<gene>
    <name evidence="3" type="ORF">SAMN04515678_10134</name>
</gene>
<dbReference type="SUPFAM" id="SSF56747">
    <property type="entry name" value="Prim-pol domain"/>
    <property type="match status" value="1"/>
</dbReference>
<sequence length="973" mass="107036">MLDNGFAPLPIVPGTKRPAPSRWSAVTLDETRIRDWCARFPDHGIGLRAGQLVGLDIDELDADRAHEVQRLAERRFGESLLRIGQWPKRLLLYRTEAPFAKMKVGKVEILGVGQQFVAFGLHAATGRRYYWTDDTPLDVCLEDLPSIDQESASAFLAEVGPGEWASGGRALGQGRQTSAPSDAPLRDDTGRVIDGRDAWLSRIAFHAVHDAIEAGADLDLQLIADTVWARFVETADLGRPKRDGGRGYALSDALRKVHDKLRLAWGGRLPDRHCAEPVPTYELPSLSIAEGRERLDDLLRAFCAQVVAWHQQDEQTQDLPMLGIRATVGLGKSRASRTHLSRLAAGLRTDKLPHRILVFTPSHALAEETAAAWTDAGATVAVMRGYERTDPVSGEPMCRDVEVVKAALSAGLTVPDHACSGGDGRQCLFYDTCLKQQNLRDVATADVVVSPYDALFTGLAFEHDDIALLLVDEGCWARAEDNRSDIYLEDFAAEPIRGMGDGIGHGPTGAMADLLAFRRQVLAALMAQGPGHVLRQTLRDAGITEEDCRRAARLERWRMQDTHLHPGLSGKARSHALRVAEETSRINRLADLWEALGDAFGSPSGVSGRLRVSDPDASGRHPFQLRRIRRLHDSLRGKPVLHLDATLRPDLARTILSGLSIETVDVAAPHMQVRQVQGSFGKSMLCPGQGLAAEERRRRENRLRECVGYVRWHARRVAPGRVLVVTYKAIEAAFDGIPNVETAHFNAVAGLDGYKDVSLLVSIGRPLPASNDLEAMAGAYFDRIAEGRYRRDRAGLMMREGPPRGIDVLRHEDSFAETLRAAICDDELTQVIGRGRGVNRSADDPLEVHVLADVALPLVYERLTTWDLERPDIVQQMLLSGVAVDSPADAAALHPHLFGSANEAKLAFGRAGFKGQNPMSISYREMTLKSAAYKRAGRGRSWLRAYWIEGADEVVRTRLEGILGPLAEWRCEE</sequence>
<dbReference type="Pfam" id="PF09250">
    <property type="entry name" value="Prim-Pol"/>
    <property type="match status" value="1"/>
</dbReference>
<organism evidence="3 4">
    <name type="scientific">Roseivivax sediminis</name>
    <dbReference type="NCBI Taxonomy" id="936889"/>
    <lineage>
        <taxon>Bacteria</taxon>
        <taxon>Pseudomonadati</taxon>
        <taxon>Pseudomonadota</taxon>
        <taxon>Alphaproteobacteria</taxon>
        <taxon>Rhodobacterales</taxon>
        <taxon>Roseobacteraceae</taxon>
        <taxon>Roseivivax</taxon>
    </lineage>
</organism>
<proteinExistence type="predicted"/>
<name>A0A1I1S8N3_9RHOB</name>
<dbReference type="RefSeq" id="WP_188129564.1">
    <property type="nucleotide sequence ID" value="NZ_FOMS01000001.1"/>
</dbReference>
<dbReference type="CDD" id="cd04859">
    <property type="entry name" value="Prim_Pol"/>
    <property type="match status" value="1"/>
</dbReference>
<evidence type="ECO:0000313" key="3">
    <source>
        <dbReference type="EMBL" id="SFD42855.1"/>
    </source>
</evidence>
<dbReference type="EMBL" id="FOMS01000001">
    <property type="protein sequence ID" value="SFD42855.1"/>
    <property type="molecule type" value="Genomic_DNA"/>
</dbReference>
<evidence type="ECO:0000313" key="4">
    <source>
        <dbReference type="Proteomes" id="UP000325289"/>
    </source>
</evidence>
<evidence type="ECO:0000259" key="2">
    <source>
        <dbReference type="SMART" id="SM00943"/>
    </source>
</evidence>
<dbReference type="InterPro" id="IPR015330">
    <property type="entry name" value="DNA_primase/pol_bifunc_N"/>
</dbReference>
<feature type="region of interest" description="Disordered" evidence="1">
    <location>
        <begin position="166"/>
        <end position="187"/>
    </location>
</feature>
<accession>A0A1I1S8N3</accession>
<feature type="domain" description="DNA primase/polymerase bifunctional N-terminal" evidence="2">
    <location>
        <begin position="2"/>
        <end position="144"/>
    </location>
</feature>
<dbReference type="AlphaFoldDB" id="A0A1I1S8N3"/>
<evidence type="ECO:0000256" key="1">
    <source>
        <dbReference type="SAM" id="MobiDB-lite"/>
    </source>
</evidence>
<keyword evidence="4" id="KW-1185">Reference proteome</keyword>
<dbReference type="Proteomes" id="UP000325289">
    <property type="component" value="Unassembled WGS sequence"/>
</dbReference>
<reference evidence="3 4" key="1">
    <citation type="submission" date="2016-10" db="EMBL/GenBank/DDBJ databases">
        <authorList>
            <person name="Varghese N."/>
            <person name="Submissions S."/>
        </authorList>
    </citation>
    <scope>NUCLEOTIDE SEQUENCE [LARGE SCALE GENOMIC DNA]</scope>
    <source>
        <strain evidence="4">YIM D21,KCTC 23444,ACCC 10710</strain>
    </source>
</reference>
<dbReference type="SMART" id="SM00943">
    <property type="entry name" value="Prim-Pol"/>
    <property type="match status" value="1"/>
</dbReference>
<protein>
    <submittedName>
        <fullName evidence="3">Bifunctional DNA primase/polymerase, N-terminal</fullName>
    </submittedName>
</protein>